<evidence type="ECO:0000313" key="4">
    <source>
        <dbReference type="EMBL" id="ORY91174.1"/>
    </source>
</evidence>
<feature type="compositionally biased region" description="Low complexity" evidence="2">
    <location>
        <begin position="77"/>
        <end position="94"/>
    </location>
</feature>
<proteinExistence type="predicted"/>
<dbReference type="SMART" id="SM01052">
    <property type="entry name" value="CAP_GLY"/>
    <property type="match status" value="1"/>
</dbReference>
<accession>A0A1X2H175</accession>
<dbReference type="PANTHER" id="PTHR18916:SF93">
    <property type="entry name" value="RESTIN HOMOLOG"/>
    <property type="match status" value="1"/>
</dbReference>
<keyword evidence="1" id="KW-0175">Coiled coil</keyword>
<dbReference type="InterPro" id="IPR036859">
    <property type="entry name" value="CAP-Gly_dom_sf"/>
</dbReference>
<dbReference type="InterPro" id="IPR000938">
    <property type="entry name" value="CAP-Gly_domain"/>
</dbReference>
<sequence>MSRLREGSSITARSRLARQASVDALRNSYQNPNALSHSKSSTRIGPLRNKRIDSPDSGDEMESPLSAPRFSLASSCSTQTNITTPRTSITPISPVHGKLKNSRIGQRVAVESLGLSGTLRYYGSTQFKDGIWAGIELHQPGAGKNDGSVNGVRYFDCPAKTGIFVLSSKITFLDTKKQPPQQKDRSPRPSIVTSRYARKGSEASVPDRRKASTPSKAHPEPPAALVAPVARETGIPSPEMTPTLVLGMTHPYDSSPSASSTGDRCLGCTNASRQYAERESSHRREMDLVNRQLAETTDHLSSKMEVIDNYRQKINSLEQTVDDLKRAGMESIELYEKEMQRHETEMKKQAAKLAGTHARITALEAERDTLATARDTERAERLALQDKFSAREEELQATIHTLKAKVDQEDTRQTEMEKQMETFKLAWQKNLAHMENQLVSAQEALAQERQEHETSTRSLQDKIASLEATIHSQQQTIQTHATQSGQDASVQERIRSLEAENLALRNRLKELPPHPVVPTLNSVPPTPDLMVLRRQLAESQQEAQRWRDQAAQQDKEHRRQINTLNCDISELESLIESKIFKEADLLEALETERRAVKRLLSRRRRPGRKLAGMSTASAPLATVTKEDYDLTEPFCEICNVAGHDLMSCTSLFEPPYSSVGNVFLKFDINDGII</sequence>
<feature type="region of interest" description="Disordered" evidence="2">
    <location>
        <begin position="23"/>
        <end position="94"/>
    </location>
</feature>
<keyword evidence="5" id="KW-1185">Reference proteome</keyword>
<dbReference type="PROSITE" id="PS00845">
    <property type="entry name" value="CAP_GLY_1"/>
    <property type="match status" value="1"/>
</dbReference>
<evidence type="ECO:0000256" key="2">
    <source>
        <dbReference type="SAM" id="MobiDB-lite"/>
    </source>
</evidence>
<reference evidence="4 5" key="1">
    <citation type="submission" date="2016-07" db="EMBL/GenBank/DDBJ databases">
        <title>Pervasive Adenine N6-methylation of Active Genes in Fungi.</title>
        <authorList>
            <consortium name="DOE Joint Genome Institute"/>
            <person name="Mondo S.J."/>
            <person name="Dannebaum R.O."/>
            <person name="Kuo R.C."/>
            <person name="Labutti K."/>
            <person name="Haridas S."/>
            <person name="Kuo A."/>
            <person name="Salamov A."/>
            <person name="Ahrendt S.R."/>
            <person name="Lipzen A."/>
            <person name="Sullivan W."/>
            <person name="Andreopoulos W.B."/>
            <person name="Clum A."/>
            <person name="Lindquist E."/>
            <person name="Daum C."/>
            <person name="Ramamoorthy G.K."/>
            <person name="Gryganskyi A."/>
            <person name="Culley D."/>
            <person name="Magnuson J.K."/>
            <person name="James T.Y."/>
            <person name="O'Malley M.A."/>
            <person name="Stajich J.E."/>
            <person name="Spatafora J.W."/>
            <person name="Visel A."/>
            <person name="Grigoriev I.V."/>
        </authorList>
    </citation>
    <scope>NUCLEOTIDE SEQUENCE [LARGE SCALE GENOMIC DNA]</scope>
    <source>
        <strain evidence="4 5">NRRL 2496</strain>
    </source>
</reference>
<dbReference type="Pfam" id="PF01302">
    <property type="entry name" value="CAP_GLY"/>
    <property type="match status" value="1"/>
</dbReference>
<protein>
    <recommendedName>
        <fullName evidence="3">CAP-Gly domain-containing protein</fullName>
    </recommendedName>
</protein>
<dbReference type="Gene3D" id="2.30.30.190">
    <property type="entry name" value="CAP Gly-rich-like domain"/>
    <property type="match status" value="1"/>
</dbReference>
<dbReference type="STRING" id="13706.A0A1X2H175"/>
<evidence type="ECO:0000259" key="3">
    <source>
        <dbReference type="PROSITE" id="PS50245"/>
    </source>
</evidence>
<dbReference type="InParanoid" id="A0A1X2H175"/>
<dbReference type="FunCoup" id="A0A1X2H175">
    <property type="interactions" value="50"/>
</dbReference>
<feature type="compositionally biased region" description="Basic and acidic residues" evidence="2">
    <location>
        <begin position="174"/>
        <end position="187"/>
    </location>
</feature>
<dbReference type="OrthoDB" id="2130750at2759"/>
<dbReference type="SUPFAM" id="SSF74924">
    <property type="entry name" value="Cap-Gly domain"/>
    <property type="match status" value="1"/>
</dbReference>
<comment type="caution">
    <text evidence="4">The sequence shown here is derived from an EMBL/GenBank/DDBJ whole genome shotgun (WGS) entry which is preliminary data.</text>
</comment>
<dbReference type="OMA" id="SSHRREM"/>
<dbReference type="PANTHER" id="PTHR18916">
    <property type="entry name" value="DYNACTIN 1-RELATED MICROTUBULE-BINDING"/>
    <property type="match status" value="1"/>
</dbReference>
<feature type="compositionally biased region" description="Polar residues" evidence="2">
    <location>
        <begin position="252"/>
        <end position="262"/>
    </location>
</feature>
<feature type="compositionally biased region" description="Polar residues" evidence="2">
    <location>
        <begin position="27"/>
        <end position="43"/>
    </location>
</feature>
<feature type="region of interest" description="Disordered" evidence="2">
    <location>
        <begin position="174"/>
        <end position="264"/>
    </location>
</feature>
<evidence type="ECO:0000256" key="1">
    <source>
        <dbReference type="SAM" id="Coils"/>
    </source>
</evidence>
<feature type="domain" description="CAP-Gly" evidence="3">
    <location>
        <begin position="123"/>
        <end position="166"/>
    </location>
</feature>
<evidence type="ECO:0000313" key="5">
    <source>
        <dbReference type="Proteomes" id="UP000242180"/>
    </source>
</evidence>
<name>A0A1X2H175_SYNRA</name>
<feature type="coiled-coil region" evidence="1">
    <location>
        <begin position="300"/>
        <end position="352"/>
    </location>
</feature>
<dbReference type="AlphaFoldDB" id="A0A1X2H175"/>
<gene>
    <name evidence="4" type="ORF">BCR43DRAFT_527792</name>
</gene>
<feature type="coiled-coil region" evidence="1">
    <location>
        <begin position="392"/>
        <end position="556"/>
    </location>
</feature>
<dbReference type="Proteomes" id="UP000242180">
    <property type="component" value="Unassembled WGS sequence"/>
</dbReference>
<feature type="compositionally biased region" description="Basic and acidic residues" evidence="2">
    <location>
        <begin position="199"/>
        <end position="210"/>
    </location>
</feature>
<dbReference type="EMBL" id="MCGN01000011">
    <property type="protein sequence ID" value="ORY91174.1"/>
    <property type="molecule type" value="Genomic_DNA"/>
</dbReference>
<dbReference type="PROSITE" id="PS50245">
    <property type="entry name" value="CAP_GLY_2"/>
    <property type="match status" value="1"/>
</dbReference>
<organism evidence="4 5">
    <name type="scientific">Syncephalastrum racemosum</name>
    <name type="common">Filamentous fungus</name>
    <dbReference type="NCBI Taxonomy" id="13706"/>
    <lineage>
        <taxon>Eukaryota</taxon>
        <taxon>Fungi</taxon>
        <taxon>Fungi incertae sedis</taxon>
        <taxon>Mucoromycota</taxon>
        <taxon>Mucoromycotina</taxon>
        <taxon>Mucoromycetes</taxon>
        <taxon>Mucorales</taxon>
        <taxon>Syncephalastraceae</taxon>
        <taxon>Syncephalastrum</taxon>
    </lineage>
</organism>